<evidence type="ECO:0000256" key="1">
    <source>
        <dbReference type="ARBA" id="ARBA00023125"/>
    </source>
</evidence>
<dbReference type="Gene3D" id="1.10.357.10">
    <property type="entry name" value="Tetracycline Repressor, domain 2"/>
    <property type="match status" value="1"/>
</dbReference>
<feature type="domain" description="HTH tetR-type" evidence="3">
    <location>
        <begin position="7"/>
        <end position="67"/>
    </location>
</feature>
<organism evidence="4 5">
    <name type="scientific">Alkalilimnicola ehrlichii</name>
    <dbReference type="NCBI Taxonomy" id="351052"/>
    <lineage>
        <taxon>Bacteria</taxon>
        <taxon>Pseudomonadati</taxon>
        <taxon>Pseudomonadota</taxon>
        <taxon>Gammaproteobacteria</taxon>
        <taxon>Chromatiales</taxon>
        <taxon>Ectothiorhodospiraceae</taxon>
        <taxon>Alkalilimnicola</taxon>
    </lineage>
</organism>
<dbReference type="Pfam" id="PF00440">
    <property type="entry name" value="TetR_N"/>
    <property type="match status" value="1"/>
</dbReference>
<keyword evidence="5" id="KW-1185">Reference proteome</keyword>
<dbReference type="InterPro" id="IPR050624">
    <property type="entry name" value="HTH-type_Tx_Regulator"/>
</dbReference>
<dbReference type="Proteomes" id="UP000256763">
    <property type="component" value="Unassembled WGS sequence"/>
</dbReference>
<dbReference type="Gene3D" id="1.10.10.60">
    <property type="entry name" value="Homeodomain-like"/>
    <property type="match status" value="1"/>
</dbReference>
<dbReference type="Pfam" id="PF08359">
    <property type="entry name" value="TetR_C_4"/>
    <property type="match status" value="1"/>
</dbReference>
<sequence>MRRVPEGATAQRIEAAVLRLFSQHEFHRVKLIEVAREARVSLQTIYKYYGDKETLVYVCLDRWLSKLTGRMIDHLRGIATYKDRLRKVYWVVMDFFESNPDVAQLIITSTYIDAWRRHDSFRQDELMGLLLKVLREGRDRGVLNEEVDETFLLDFMLGVIQRVVLMWVLRGREEPLTEQADIQFEMLWRAISKS</sequence>
<accession>A0A3E0WIY7</accession>
<dbReference type="InterPro" id="IPR001647">
    <property type="entry name" value="HTH_TetR"/>
</dbReference>
<dbReference type="InterPro" id="IPR013570">
    <property type="entry name" value="Tscrpt_reg_YsiA_C"/>
</dbReference>
<evidence type="ECO:0000313" key="5">
    <source>
        <dbReference type="Proteomes" id="UP000256763"/>
    </source>
</evidence>
<evidence type="ECO:0000256" key="2">
    <source>
        <dbReference type="PROSITE-ProRule" id="PRU00335"/>
    </source>
</evidence>
<dbReference type="InterPro" id="IPR036271">
    <property type="entry name" value="Tet_transcr_reg_TetR-rel_C_sf"/>
</dbReference>
<dbReference type="AlphaFoldDB" id="A0A3E0WIY7"/>
<dbReference type="EMBL" id="NFZW01000024">
    <property type="protein sequence ID" value="RFA32950.1"/>
    <property type="molecule type" value="Genomic_DNA"/>
</dbReference>
<protein>
    <submittedName>
        <fullName evidence="4">TetR family transcriptional regulator</fullName>
    </submittedName>
</protein>
<dbReference type="PANTHER" id="PTHR43479">
    <property type="entry name" value="ACREF/ENVCD OPERON REPRESSOR-RELATED"/>
    <property type="match status" value="1"/>
</dbReference>
<dbReference type="OrthoDB" id="116240at2"/>
<evidence type="ECO:0000313" key="4">
    <source>
        <dbReference type="EMBL" id="RFA32950.1"/>
    </source>
</evidence>
<gene>
    <name evidence="4" type="ORF">CAL65_18580</name>
</gene>
<dbReference type="SUPFAM" id="SSF46689">
    <property type="entry name" value="Homeodomain-like"/>
    <property type="match status" value="1"/>
</dbReference>
<feature type="DNA-binding region" description="H-T-H motif" evidence="2">
    <location>
        <begin position="30"/>
        <end position="49"/>
    </location>
</feature>
<dbReference type="PROSITE" id="PS50977">
    <property type="entry name" value="HTH_TETR_2"/>
    <property type="match status" value="1"/>
</dbReference>
<proteinExistence type="predicted"/>
<dbReference type="PANTHER" id="PTHR43479:SF11">
    <property type="entry name" value="ACREF_ENVCD OPERON REPRESSOR-RELATED"/>
    <property type="match status" value="1"/>
</dbReference>
<comment type="caution">
    <text evidence="4">The sequence shown here is derived from an EMBL/GenBank/DDBJ whole genome shotgun (WGS) entry which is preliminary data.</text>
</comment>
<dbReference type="GO" id="GO:0003677">
    <property type="term" value="F:DNA binding"/>
    <property type="evidence" value="ECO:0007669"/>
    <property type="project" value="UniProtKB-UniRule"/>
</dbReference>
<keyword evidence="1 2" id="KW-0238">DNA-binding</keyword>
<evidence type="ECO:0000259" key="3">
    <source>
        <dbReference type="PROSITE" id="PS50977"/>
    </source>
</evidence>
<dbReference type="InterPro" id="IPR009057">
    <property type="entry name" value="Homeodomain-like_sf"/>
</dbReference>
<dbReference type="SUPFAM" id="SSF48498">
    <property type="entry name" value="Tetracyclin repressor-like, C-terminal domain"/>
    <property type="match status" value="1"/>
</dbReference>
<reference evidence="5" key="1">
    <citation type="submission" date="2017-05" db="EMBL/GenBank/DDBJ databases">
        <authorList>
            <person name="Sharma S."/>
            <person name="Sidhu C."/>
            <person name="Pinnaka A.K."/>
        </authorList>
    </citation>
    <scope>NUCLEOTIDE SEQUENCE [LARGE SCALE GENOMIC DNA]</scope>
    <source>
        <strain evidence="5">AK93</strain>
    </source>
</reference>
<name>A0A3E0WIY7_9GAMM</name>